<dbReference type="Gramene" id="TVU17494">
    <property type="protein sequence ID" value="TVU17494"/>
    <property type="gene ID" value="EJB05_33532"/>
</dbReference>
<reference evidence="1 2" key="1">
    <citation type="journal article" date="2019" name="Sci. Rep.">
        <title>A high-quality genome of Eragrostis curvula grass provides insights into Poaceae evolution and supports new strategies to enhance forage quality.</title>
        <authorList>
            <person name="Carballo J."/>
            <person name="Santos B.A.C.M."/>
            <person name="Zappacosta D."/>
            <person name="Garbus I."/>
            <person name="Selva J.P."/>
            <person name="Gallo C.A."/>
            <person name="Diaz A."/>
            <person name="Albertini E."/>
            <person name="Caccamo M."/>
            <person name="Echenique V."/>
        </authorList>
    </citation>
    <scope>NUCLEOTIDE SEQUENCE [LARGE SCALE GENOMIC DNA]</scope>
    <source>
        <strain evidence="2">cv. Victoria</strain>
        <tissue evidence="1">Leaf</tissue>
    </source>
</reference>
<dbReference type="AlphaFoldDB" id="A0A5J9U1L6"/>
<gene>
    <name evidence="1" type="ORF">EJB05_33532</name>
</gene>
<dbReference type="EMBL" id="RWGY01000029">
    <property type="protein sequence ID" value="TVU17494.1"/>
    <property type="molecule type" value="Genomic_DNA"/>
</dbReference>
<protein>
    <submittedName>
        <fullName evidence="1">Uncharacterized protein</fullName>
    </submittedName>
</protein>
<accession>A0A5J9U1L6</accession>
<comment type="caution">
    <text evidence="1">The sequence shown here is derived from an EMBL/GenBank/DDBJ whole genome shotgun (WGS) entry which is preliminary data.</text>
</comment>
<keyword evidence="2" id="KW-1185">Reference proteome</keyword>
<organism evidence="1 2">
    <name type="scientific">Eragrostis curvula</name>
    <name type="common">weeping love grass</name>
    <dbReference type="NCBI Taxonomy" id="38414"/>
    <lineage>
        <taxon>Eukaryota</taxon>
        <taxon>Viridiplantae</taxon>
        <taxon>Streptophyta</taxon>
        <taxon>Embryophyta</taxon>
        <taxon>Tracheophyta</taxon>
        <taxon>Spermatophyta</taxon>
        <taxon>Magnoliopsida</taxon>
        <taxon>Liliopsida</taxon>
        <taxon>Poales</taxon>
        <taxon>Poaceae</taxon>
        <taxon>PACMAD clade</taxon>
        <taxon>Chloridoideae</taxon>
        <taxon>Eragrostideae</taxon>
        <taxon>Eragrostidinae</taxon>
        <taxon>Eragrostis</taxon>
    </lineage>
</organism>
<dbReference type="Proteomes" id="UP000324897">
    <property type="component" value="Chromosome 7"/>
</dbReference>
<sequence>MTPDPPDDEDWEEYVEILKAIQAHCKRTGESSVRASVIYKQLGKDCSYFEETESSIEEALEKRKARAEEAGRRYFEEKARKNIGK</sequence>
<proteinExistence type="predicted"/>
<evidence type="ECO:0000313" key="1">
    <source>
        <dbReference type="EMBL" id="TVU17494.1"/>
    </source>
</evidence>
<name>A0A5J9U1L6_9POAL</name>
<evidence type="ECO:0000313" key="2">
    <source>
        <dbReference type="Proteomes" id="UP000324897"/>
    </source>
</evidence>